<dbReference type="GO" id="GO:0042802">
    <property type="term" value="F:identical protein binding"/>
    <property type="evidence" value="ECO:0007669"/>
    <property type="project" value="UniProtKB-ARBA"/>
</dbReference>
<dbReference type="RefSeq" id="WP_029279916.1">
    <property type="nucleotide sequence ID" value="NZ_JNVC02000005.1"/>
</dbReference>
<dbReference type="PROSITE" id="PS00903">
    <property type="entry name" value="CYT_DCMP_DEAMINASES_1"/>
    <property type="match status" value="1"/>
</dbReference>
<evidence type="ECO:0000256" key="4">
    <source>
        <dbReference type="ARBA" id="ARBA00022833"/>
    </source>
</evidence>
<dbReference type="InterPro" id="IPR002125">
    <property type="entry name" value="CMP_dCMP_dom"/>
</dbReference>
<dbReference type="Pfam" id="PF00383">
    <property type="entry name" value="dCMP_cyt_deam_1"/>
    <property type="match status" value="1"/>
</dbReference>
<evidence type="ECO:0000313" key="7">
    <source>
        <dbReference type="Proteomes" id="UP000028549"/>
    </source>
</evidence>
<name>A0A084GW65_METID</name>
<dbReference type="GO" id="GO:0004126">
    <property type="term" value="F:cytidine deaminase activity"/>
    <property type="evidence" value="ECO:0007669"/>
    <property type="project" value="TreeGrafter"/>
</dbReference>
<dbReference type="Gene3D" id="3.40.140.10">
    <property type="entry name" value="Cytidine Deaminase, domain 2"/>
    <property type="match status" value="1"/>
</dbReference>
<reference evidence="6 7" key="1">
    <citation type="journal article" date="2005" name="Int. J. Syst. Evol. Microbiol.">
        <title>Bacillus cibi sp. nov., isolated from jeotgal, a traditional Korean fermented seafood.</title>
        <authorList>
            <person name="Yoon J.H."/>
            <person name="Lee C.H."/>
            <person name="Oh T.K."/>
        </authorList>
    </citation>
    <scope>NUCLEOTIDE SEQUENCE [LARGE SCALE GENOMIC DNA]</scope>
    <source>
        <strain evidence="6 7">DSM 16189</strain>
    </source>
</reference>
<dbReference type="PROSITE" id="PS51747">
    <property type="entry name" value="CYT_DCMP_DEAMINASES_2"/>
    <property type="match status" value="1"/>
</dbReference>
<dbReference type="PANTHER" id="PTHR11644">
    <property type="entry name" value="CYTIDINE DEAMINASE"/>
    <property type="match status" value="1"/>
</dbReference>
<dbReference type="GO" id="GO:0005829">
    <property type="term" value="C:cytosol"/>
    <property type="evidence" value="ECO:0007669"/>
    <property type="project" value="TreeGrafter"/>
</dbReference>
<feature type="domain" description="CMP/dCMP-type deaminase" evidence="5">
    <location>
        <begin position="9"/>
        <end position="141"/>
    </location>
</feature>
<dbReference type="GO" id="GO:0008270">
    <property type="term" value="F:zinc ion binding"/>
    <property type="evidence" value="ECO:0007669"/>
    <property type="project" value="InterPro"/>
</dbReference>
<dbReference type="AlphaFoldDB" id="A0A084GW65"/>
<dbReference type="InterPro" id="IPR050202">
    <property type="entry name" value="Cyt/Deoxycyt_deaminase"/>
</dbReference>
<comment type="similarity">
    <text evidence="1">Belongs to the cytidine and deoxycytidylate deaminase family.</text>
</comment>
<dbReference type="CDD" id="cd01283">
    <property type="entry name" value="cytidine_deaminase"/>
    <property type="match status" value="1"/>
</dbReference>
<protein>
    <recommendedName>
        <fullName evidence="5">CMP/dCMP-type deaminase domain-containing protein</fullName>
    </recommendedName>
</protein>
<evidence type="ECO:0000256" key="2">
    <source>
        <dbReference type="ARBA" id="ARBA00022723"/>
    </source>
</evidence>
<dbReference type="Proteomes" id="UP000028549">
    <property type="component" value="Unassembled WGS sequence"/>
</dbReference>
<dbReference type="OrthoDB" id="9799092at2"/>
<dbReference type="PANTHER" id="PTHR11644:SF2">
    <property type="entry name" value="CYTIDINE DEAMINASE"/>
    <property type="match status" value="1"/>
</dbReference>
<dbReference type="SUPFAM" id="SSF53927">
    <property type="entry name" value="Cytidine deaminase-like"/>
    <property type="match status" value="1"/>
</dbReference>
<evidence type="ECO:0000313" key="6">
    <source>
        <dbReference type="EMBL" id="KEZ51577.1"/>
    </source>
</evidence>
<dbReference type="GO" id="GO:0055086">
    <property type="term" value="P:nucleobase-containing small molecule metabolic process"/>
    <property type="evidence" value="ECO:0007669"/>
    <property type="project" value="UniProtKB-ARBA"/>
</dbReference>
<sequence length="143" mass="16100">MIKVRPLDDKDYELIKQAEEVIEKNYRYGRHHIGAAVRTIKGNVFSAVHVEANVGRITVCGEAMAIGKSISEGDHEFEAIVAVAHPHPHEDIEKCWVVAPCGMCRELISDYGKNTDVIISYNDKLVKCNVMELLPEKYTSEME</sequence>
<keyword evidence="7" id="KW-1185">Reference proteome</keyword>
<organism evidence="6 7">
    <name type="scientific">Metabacillus indicus</name>
    <name type="common">Bacillus indicus</name>
    <dbReference type="NCBI Taxonomy" id="246786"/>
    <lineage>
        <taxon>Bacteria</taxon>
        <taxon>Bacillati</taxon>
        <taxon>Bacillota</taxon>
        <taxon>Bacilli</taxon>
        <taxon>Bacillales</taxon>
        <taxon>Bacillaceae</taxon>
        <taxon>Metabacillus</taxon>
    </lineage>
</organism>
<dbReference type="NCBIfam" id="NF005314">
    <property type="entry name" value="PRK06848.1"/>
    <property type="match status" value="1"/>
</dbReference>
<dbReference type="InterPro" id="IPR016193">
    <property type="entry name" value="Cytidine_deaminase-like"/>
</dbReference>
<evidence type="ECO:0000259" key="5">
    <source>
        <dbReference type="PROSITE" id="PS51747"/>
    </source>
</evidence>
<dbReference type="InterPro" id="IPR016192">
    <property type="entry name" value="APOBEC/CMP_deaminase_Zn-bd"/>
</dbReference>
<keyword evidence="3" id="KW-0378">Hydrolase</keyword>
<evidence type="ECO:0000256" key="3">
    <source>
        <dbReference type="ARBA" id="ARBA00022801"/>
    </source>
</evidence>
<dbReference type="STRING" id="246786.GS18_0210600"/>
<keyword evidence="4" id="KW-0862">Zinc</keyword>
<comment type="caution">
    <text evidence="6">The sequence shown here is derived from an EMBL/GenBank/DDBJ whole genome shotgun (WGS) entry which is preliminary data.</text>
</comment>
<gene>
    <name evidence="6" type="ORF">GS18_0210600</name>
</gene>
<accession>A0A084GW65</accession>
<dbReference type="GO" id="GO:0072527">
    <property type="term" value="P:pyrimidine-containing compound metabolic process"/>
    <property type="evidence" value="ECO:0007669"/>
    <property type="project" value="UniProtKB-ARBA"/>
</dbReference>
<keyword evidence="2" id="KW-0479">Metal-binding</keyword>
<evidence type="ECO:0000256" key="1">
    <source>
        <dbReference type="ARBA" id="ARBA00006576"/>
    </source>
</evidence>
<proteinExistence type="inferred from homology"/>
<dbReference type="EMBL" id="JNVC02000005">
    <property type="protein sequence ID" value="KEZ51577.1"/>
    <property type="molecule type" value="Genomic_DNA"/>
</dbReference>